<evidence type="ECO:0000313" key="3">
    <source>
        <dbReference type="Proteomes" id="UP000612055"/>
    </source>
</evidence>
<dbReference type="EMBL" id="JAEHOE010000095">
    <property type="protein sequence ID" value="KAG2487538.1"/>
    <property type="molecule type" value="Genomic_DNA"/>
</dbReference>
<dbReference type="AlphaFoldDB" id="A0A835XRC3"/>
<reference evidence="2" key="1">
    <citation type="journal article" date="2020" name="bioRxiv">
        <title>Comparative genomics of Chlamydomonas.</title>
        <authorList>
            <person name="Craig R.J."/>
            <person name="Hasan A.R."/>
            <person name="Ness R.W."/>
            <person name="Keightley P.D."/>
        </authorList>
    </citation>
    <scope>NUCLEOTIDE SEQUENCE</scope>
    <source>
        <strain evidence="2">CCAP 11/70</strain>
    </source>
</reference>
<sequence>MQPFTRQAMEQATWAPFLPAFLGMLLSGREHALTQLEVYWRSPLSPELCSVLSGATQLTQLSAWFRLTEPDHASAIANLTSLRSLGVQSCEPQLLPALLSPLTALTTLSLGQTSALLPAEPVAALSGLAYLRAEKAALDVHTLSQLTSLTSLGISALVLPAEPAATELAGSHPPSYLLRPNLDIIEVACVAPEALHALRASPVRQATWQIGVVLDRGPHYDIDTGALTEQGEAGLCNAAAFLAGRMDAESDAWIGTEDNILLWPVGGKAEAGPDKRNHTPWLEALGRAGVPCLTFDHIALSHQDLGTLSAAHPWLKRLDLSDGTQYPTRGLLVLPRAPTLELLTLDVTEWCGPDREGPFEPPPDLPGMLQALLFTHPQLRIELCCRETVGPLVMDQVQGLASELREELDQMGAFESERLAVALHRED</sequence>
<dbReference type="GO" id="GO:0005930">
    <property type="term" value="C:axoneme"/>
    <property type="evidence" value="ECO:0007669"/>
    <property type="project" value="UniProtKB-SubCell"/>
</dbReference>
<name>A0A835XRC3_9CHLO</name>
<evidence type="ECO:0000256" key="1">
    <source>
        <dbReference type="ARBA" id="ARBA00004430"/>
    </source>
</evidence>
<gene>
    <name evidence="2" type="ORF">HYH03_013818</name>
</gene>
<dbReference type="Gene3D" id="3.80.10.10">
    <property type="entry name" value="Ribonuclease Inhibitor"/>
    <property type="match status" value="1"/>
</dbReference>
<dbReference type="SUPFAM" id="SSF52047">
    <property type="entry name" value="RNI-like"/>
    <property type="match status" value="1"/>
</dbReference>
<evidence type="ECO:0000313" key="2">
    <source>
        <dbReference type="EMBL" id="KAG2487538.1"/>
    </source>
</evidence>
<dbReference type="Proteomes" id="UP000612055">
    <property type="component" value="Unassembled WGS sequence"/>
</dbReference>
<protein>
    <submittedName>
        <fullName evidence="2">Uncharacterized protein</fullName>
    </submittedName>
</protein>
<organism evidence="2 3">
    <name type="scientific">Edaphochlamys debaryana</name>
    <dbReference type="NCBI Taxonomy" id="47281"/>
    <lineage>
        <taxon>Eukaryota</taxon>
        <taxon>Viridiplantae</taxon>
        <taxon>Chlorophyta</taxon>
        <taxon>core chlorophytes</taxon>
        <taxon>Chlorophyceae</taxon>
        <taxon>CS clade</taxon>
        <taxon>Chlamydomonadales</taxon>
        <taxon>Chlamydomonadales incertae sedis</taxon>
        <taxon>Edaphochlamys</taxon>
    </lineage>
</organism>
<comment type="subcellular location">
    <subcellularLocation>
        <location evidence="1">Cytoplasm</location>
        <location evidence="1">Cytoskeleton</location>
        <location evidence="1">Cilium axoneme</location>
    </subcellularLocation>
</comment>
<keyword evidence="3" id="KW-1185">Reference proteome</keyword>
<dbReference type="InterPro" id="IPR032675">
    <property type="entry name" value="LRR_dom_sf"/>
</dbReference>
<comment type="caution">
    <text evidence="2">The sequence shown here is derived from an EMBL/GenBank/DDBJ whole genome shotgun (WGS) entry which is preliminary data.</text>
</comment>
<accession>A0A835XRC3</accession>
<proteinExistence type="predicted"/>